<dbReference type="EMBL" id="JBHSMT010000029">
    <property type="protein sequence ID" value="MFC5475911.1"/>
    <property type="molecule type" value="Genomic_DNA"/>
</dbReference>
<accession>A0ABW0MG56</accession>
<comment type="caution">
    <text evidence="2">The sequence shown here is derived from an EMBL/GenBank/DDBJ whole genome shotgun (WGS) entry which is preliminary data.</text>
</comment>
<dbReference type="Proteomes" id="UP001596045">
    <property type="component" value="Unassembled WGS sequence"/>
</dbReference>
<sequence length="74" mass="7599">MKLVKQARKYGRNVVGVVGGFALAVGVSVANAASTIDISPATTQATSDVNIAGGLVLSVIVAATVFTWLRRVIK</sequence>
<evidence type="ECO:0000313" key="2">
    <source>
        <dbReference type="EMBL" id="MFC5475911.1"/>
    </source>
</evidence>
<dbReference type="Pfam" id="PF05356">
    <property type="entry name" value="Phage_Coat_B"/>
    <property type="match status" value="1"/>
</dbReference>
<evidence type="ECO:0000256" key="1">
    <source>
        <dbReference type="SAM" id="Phobius"/>
    </source>
</evidence>
<dbReference type="RefSeq" id="WP_378999640.1">
    <property type="nucleotide sequence ID" value="NZ_JBHSMT010000029.1"/>
</dbReference>
<keyword evidence="1" id="KW-0812">Transmembrane</keyword>
<organism evidence="2 3">
    <name type="scientific">Paraherbaspirillum soli</name>
    <dbReference type="NCBI Taxonomy" id="631222"/>
    <lineage>
        <taxon>Bacteria</taxon>
        <taxon>Pseudomonadati</taxon>
        <taxon>Pseudomonadota</taxon>
        <taxon>Betaproteobacteria</taxon>
        <taxon>Burkholderiales</taxon>
        <taxon>Oxalobacteraceae</taxon>
        <taxon>Paraherbaspirillum</taxon>
    </lineage>
</organism>
<protein>
    <submittedName>
        <fullName evidence="2">Major capsid protein</fullName>
    </submittedName>
</protein>
<feature type="transmembrane region" description="Helical" evidence="1">
    <location>
        <begin position="51"/>
        <end position="69"/>
    </location>
</feature>
<proteinExistence type="predicted"/>
<gene>
    <name evidence="2" type="ORF">ACFPM8_18275</name>
</gene>
<keyword evidence="1" id="KW-0472">Membrane</keyword>
<name>A0ABW0MG56_9BURK</name>
<keyword evidence="1" id="KW-1133">Transmembrane helix</keyword>
<evidence type="ECO:0000313" key="3">
    <source>
        <dbReference type="Proteomes" id="UP001596045"/>
    </source>
</evidence>
<reference evidence="3" key="1">
    <citation type="journal article" date="2019" name="Int. J. Syst. Evol. Microbiol.">
        <title>The Global Catalogue of Microorganisms (GCM) 10K type strain sequencing project: providing services to taxonomists for standard genome sequencing and annotation.</title>
        <authorList>
            <consortium name="The Broad Institute Genomics Platform"/>
            <consortium name="The Broad Institute Genome Sequencing Center for Infectious Disease"/>
            <person name="Wu L."/>
            <person name="Ma J."/>
        </authorList>
    </citation>
    <scope>NUCLEOTIDE SEQUENCE [LARGE SCALE GENOMIC DNA]</scope>
    <source>
        <strain evidence="3">JCM 17066</strain>
    </source>
</reference>
<dbReference type="InterPro" id="IPR008020">
    <property type="entry name" value="G8P"/>
</dbReference>
<keyword evidence="3" id="KW-1185">Reference proteome</keyword>